<keyword evidence="4" id="KW-0067">ATP-binding</keyword>
<dbReference type="SUPFAM" id="SSF63999">
    <property type="entry name" value="Thiamin pyrophosphokinase, catalytic domain"/>
    <property type="match status" value="1"/>
</dbReference>
<dbReference type="InterPro" id="IPR006282">
    <property type="entry name" value="Thi_PPkinase"/>
</dbReference>
<dbReference type="InterPro" id="IPR036759">
    <property type="entry name" value="TPK_catalytic_sf"/>
</dbReference>
<comment type="caution">
    <text evidence="7">The sequence shown here is derived from an EMBL/GenBank/DDBJ whole genome shotgun (WGS) entry which is preliminary data.</text>
</comment>
<dbReference type="CDD" id="cd07995">
    <property type="entry name" value="TPK"/>
    <property type="match status" value="1"/>
</dbReference>
<evidence type="ECO:0000256" key="1">
    <source>
        <dbReference type="ARBA" id="ARBA00022679"/>
    </source>
</evidence>
<dbReference type="EC" id="2.7.6.2" evidence="5"/>
<keyword evidence="2" id="KW-0547">Nucleotide-binding</keyword>
<dbReference type="PANTHER" id="PTHR41299:SF1">
    <property type="entry name" value="THIAMINE PYROPHOSPHOKINASE"/>
    <property type="match status" value="1"/>
</dbReference>
<evidence type="ECO:0000313" key="7">
    <source>
        <dbReference type="EMBL" id="OMD51918.1"/>
    </source>
</evidence>
<evidence type="ECO:0000256" key="4">
    <source>
        <dbReference type="ARBA" id="ARBA00022840"/>
    </source>
</evidence>
<dbReference type="InterPro" id="IPR036371">
    <property type="entry name" value="TPK_B1-bd_sf"/>
</dbReference>
<proteinExistence type="predicted"/>
<dbReference type="SMART" id="SM00983">
    <property type="entry name" value="TPK_B1_binding"/>
    <property type="match status" value="1"/>
</dbReference>
<evidence type="ECO:0000256" key="2">
    <source>
        <dbReference type="ARBA" id="ARBA00022741"/>
    </source>
</evidence>
<dbReference type="EMBL" id="MPTB01000004">
    <property type="protein sequence ID" value="OMD51918.1"/>
    <property type="molecule type" value="Genomic_DNA"/>
</dbReference>
<dbReference type="InterPro" id="IPR053149">
    <property type="entry name" value="TPK"/>
</dbReference>
<name>A0ABX3HME5_PAEBO</name>
<dbReference type="InterPro" id="IPR007373">
    <property type="entry name" value="Thiamin_PyroPKinase_B1-bd"/>
</dbReference>
<organism evidence="7 8">
    <name type="scientific">Paenibacillus borealis</name>
    <dbReference type="NCBI Taxonomy" id="160799"/>
    <lineage>
        <taxon>Bacteria</taxon>
        <taxon>Bacillati</taxon>
        <taxon>Bacillota</taxon>
        <taxon>Bacilli</taxon>
        <taxon>Bacillales</taxon>
        <taxon>Paenibacillaceae</taxon>
        <taxon>Paenibacillus</taxon>
    </lineage>
</organism>
<keyword evidence="8" id="KW-1185">Reference proteome</keyword>
<evidence type="ECO:0000256" key="3">
    <source>
        <dbReference type="ARBA" id="ARBA00022777"/>
    </source>
</evidence>
<keyword evidence="1" id="KW-0808">Transferase</keyword>
<accession>A0ABX3HME5</accession>
<dbReference type="Gene3D" id="3.40.50.10240">
    <property type="entry name" value="Thiamin pyrophosphokinase, catalytic domain"/>
    <property type="match status" value="1"/>
</dbReference>
<evidence type="ECO:0000313" key="8">
    <source>
        <dbReference type="Proteomes" id="UP000187412"/>
    </source>
</evidence>
<feature type="domain" description="Thiamin pyrophosphokinase thiamin-binding" evidence="6">
    <location>
        <begin position="154"/>
        <end position="220"/>
    </location>
</feature>
<gene>
    <name evidence="7" type="ORF">BSK56_04665</name>
</gene>
<reference evidence="7 8" key="1">
    <citation type="submission" date="2016-10" db="EMBL/GenBank/DDBJ databases">
        <title>Paenibacillus species isolates.</title>
        <authorList>
            <person name="Beno S.M."/>
        </authorList>
    </citation>
    <scope>NUCLEOTIDE SEQUENCE [LARGE SCALE GENOMIC DNA]</scope>
    <source>
        <strain evidence="7 8">FSL H7-0744</strain>
    </source>
</reference>
<dbReference type="InterPro" id="IPR007371">
    <property type="entry name" value="TPK_catalytic"/>
</dbReference>
<dbReference type="Pfam" id="PF04265">
    <property type="entry name" value="TPK_B1_binding"/>
    <property type="match status" value="1"/>
</dbReference>
<sequence length="226" mass="24574">MTNYIADLKEGIVLPSKRVVIFAGGELSEEFLLLLDEEDFIIGADRGALFLISHGYTPDIAVGDFDSVSPEALQQIEAGSKKTITCDPVDKDLTDSEMALELALNTQPESILLIGVTGTRMDHTLAGIQMMTRALQRQVSCSVMDTHNYITLTGSQALVHERGYTYVSLLPLTPEVTGITLQGFQYPLTDATLKLGQSLAVSNRLIEDRGTVTIESGLLLIIQSKD</sequence>
<evidence type="ECO:0000259" key="6">
    <source>
        <dbReference type="SMART" id="SM00983"/>
    </source>
</evidence>
<dbReference type="SUPFAM" id="SSF63862">
    <property type="entry name" value="Thiamin pyrophosphokinase, substrate-binding domain"/>
    <property type="match status" value="1"/>
</dbReference>
<evidence type="ECO:0000256" key="5">
    <source>
        <dbReference type="NCBIfam" id="TIGR01378"/>
    </source>
</evidence>
<dbReference type="PANTHER" id="PTHR41299">
    <property type="entry name" value="THIAMINE PYROPHOSPHOKINASE"/>
    <property type="match status" value="1"/>
</dbReference>
<dbReference type="NCBIfam" id="TIGR01378">
    <property type="entry name" value="thi_PPkinase"/>
    <property type="match status" value="1"/>
</dbReference>
<dbReference type="Proteomes" id="UP000187412">
    <property type="component" value="Unassembled WGS sequence"/>
</dbReference>
<keyword evidence="3" id="KW-0418">Kinase</keyword>
<dbReference type="Pfam" id="PF04263">
    <property type="entry name" value="TPK_catalytic"/>
    <property type="match status" value="1"/>
</dbReference>
<protein>
    <recommendedName>
        <fullName evidence="5">Thiamine diphosphokinase</fullName>
        <ecNumber evidence="5">2.7.6.2</ecNumber>
    </recommendedName>
</protein>